<dbReference type="SUPFAM" id="SSF54277">
    <property type="entry name" value="CAD &amp; PB1 domains"/>
    <property type="match status" value="1"/>
</dbReference>
<feature type="compositionally biased region" description="Low complexity" evidence="1">
    <location>
        <begin position="437"/>
        <end position="448"/>
    </location>
</feature>
<feature type="compositionally biased region" description="Polar residues" evidence="1">
    <location>
        <begin position="500"/>
        <end position="539"/>
    </location>
</feature>
<dbReference type="Gene3D" id="3.10.20.90">
    <property type="entry name" value="Phosphatidylinositol 3-kinase Catalytic Subunit, Chain A, domain 1"/>
    <property type="match status" value="1"/>
</dbReference>
<feature type="compositionally biased region" description="Polar residues" evidence="1">
    <location>
        <begin position="330"/>
        <end position="341"/>
    </location>
</feature>
<gene>
    <name evidence="3" type="ORF">BJ085DRAFT_29442</name>
</gene>
<feature type="compositionally biased region" description="Pro residues" evidence="1">
    <location>
        <begin position="655"/>
        <end position="667"/>
    </location>
</feature>
<dbReference type="InterPro" id="IPR000270">
    <property type="entry name" value="PB1_dom"/>
</dbReference>
<feature type="region of interest" description="Disordered" evidence="1">
    <location>
        <begin position="154"/>
        <end position="690"/>
    </location>
</feature>
<sequence>MNPAHSAVPRASPYTAAPVRYIEVKCNIRTETRRMSLNADTDYTKLRQVIHQRFRNRLSPDSTNLIIHYLDYEGDPVCMESDTDLRRALANTHYLKLQIYDTLRCPLPGFEGDEFEQAVSHAKHLQISDHALELMRSYLSLTQRRLDMLLDEFPRPGGGDTKTGQLGTVAPPAPAAGGPLNNRPHQVSDVGDLFDTPANSRRVTGTSAMFKDGSSMYANPPTSIDPDRTAVDSQLLQRQQQQQQQKQPRRYSNGAAYQSQQPTQRPGNQNHTVPSEPYQATEDYTPANQANRPPRRATASPSQLAPPEVGAPTTYHSYNSPDVASPVYNPAQTPPVQNGTHSSEGYGGRAGGAQQQQQQRSSNQSYAPTQSEDGEQPPAQRQSTSDYPSADPNFAAYKTQTANNSESDRQSQAGAQAANEAYSQNPPTPEPPKNRYQNQPQQQQQQQQHGSAASLVYPNTSTYGQTSTAGLKYDPRDGASQDPGHTGGNYRTVAGKQRTVRNSSSAFTTNASDNYMATSPDNGDSQSQMGPENNPNFVIQSKVPPPVPQRPANVGNGKPTAAAATTNNANKTTGADNTSNVGAAKPTRNAAASSSAPQTGSGGGYNFQGPQAATPNPQSEANASMGAQSASVDPSAAKGGNNHGYMNHGHHPHAYPLPPSVPPPPRGASPYYGPKIPPPPLYTGNIPYQGPDGTYYYHPPGYGGYGYP</sequence>
<dbReference type="SMART" id="SM00666">
    <property type="entry name" value="PB1"/>
    <property type="match status" value="1"/>
</dbReference>
<dbReference type="Pfam" id="PF00564">
    <property type="entry name" value="PB1"/>
    <property type="match status" value="1"/>
</dbReference>
<evidence type="ECO:0000256" key="1">
    <source>
        <dbReference type="SAM" id="MobiDB-lite"/>
    </source>
</evidence>
<feature type="compositionally biased region" description="Low complexity" evidence="1">
    <location>
        <begin position="352"/>
        <end position="366"/>
    </location>
</feature>
<dbReference type="InterPro" id="IPR053793">
    <property type="entry name" value="PB1-like"/>
</dbReference>
<evidence type="ECO:0000313" key="4">
    <source>
        <dbReference type="Proteomes" id="UP000268162"/>
    </source>
</evidence>
<protein>
    <recommendedName>
        <fullName evidence="2">PB1 domain-containing protein</fullName>
    </recommendedName>
</protein>
<accession>A0A4P9ZYN9</accession>
<dbReference type="CDD" id="cd05992">
    <property type="entry name" value="PB1"/>
    <property type="match status" value="1"/>
</dbReference>
<evidence type="ECO:0000313" key="3">
    <source>
        <dbReference type="EMBL" id="RKP38488.1"/>
    </source>
</evidence>
<feature type="compositionally biased region" description="Polar residues" evidence="1">
    <location>
        <begin position="590"/>
        <end position="599"/>
    </location>
</feature>
<dbReference type="OrthoDB" id="1594986at2759"/>
<name>A0A4P9ZYN9_9FUNG</name>
<dbReference type="STRING" id="215637.A0A4P9ZYN9"/>
<feature type="compositionally biased region" description="Polar residues" evidence="1">
    <location>
        <begin position="197"/>
        <end position="207"/>
    </location>
</feature>
<feature type="compositionally biased region" description="Low complexity" evidence="1">
    <location>
        <begin position="560"/>
        <end position="578"/>
    </location>
</feature>
<feature type="compositionally biased region" description="Low complexity" evidence="1">
    <location>
        <begin position="234"/>
        <end position="246"/>
    </location>
</feature>
<dbReference type="AlphaFoldDB" id="A0A4P9ZYN9"/>
<dbReference type="EMBL" id="ML002362">
    <property type="protein sequence ID" value="RKP38488.1"/>
    <property type="molecule type" value="Genomic_DNA"/>
</dbReference>
<dbReference type="PROSITE" id="PS51745">
    <property type="entry name" value="PB1"/>
    <property type="match status" value="1"/>
</dbReference>
<feature type="compositionally biased region" description="Polar residues" evidence="1">
    <location>
        <begin position="255"/>
        <end position="273"/>
    </location>
</feature>
<reference evidence="4" key="1">
    <citation type="journal article" date="2018" name="Nat. Microbiol.">
        <title>Leveraging single-cell genomics to expand the fungal tree of life.</title>
        <authorList>
            <person name="Ahrendt S.R."/>
            <person name="Quandt C.A."/>
            <person name="Ciobanu D."/>
            <person name="Clum A."/>
            <person name="Salamov A."/>
            <person name="Andreopoulos B."/>
            <person name="Cheng J.F."/>
            <person name="Woyke T."/>
            <person name="Pelin A."/>
            <person name="Henrissat B."/>
            <person name="Reynolds N.K."/>
            <person name="Benny G.L."/>
            <person name="Smith M.E."/>
            <person name="James T.Y."/>
            <person name="Grigoriev I.V."/>
        </authorList>
    </citation>
    <scope>NUCLEOTIDE SEQUENCE [LARGE SCALE GENOMIC DNA]</scope>
    <source>
        <strain evidence="4">RSA 468</strain>
    </source>
</reference>
<feature type="domain" description="PB1" evidence="2">
    <location>
        <begin position="21"/>
        <end position="102"/>
    </location>
</feature>
<feature type="compositionally biased region" description="Polar residues" evidence="1">
    <location>
        <begin position="398"/>
        <end position="414"/>
    </location>
</feature>
<keyword evidence="4" id="KW-1185">Reference proteome</keyword>
<proteinExistence type="predicted"/>
<feature type="compositionally biased region" description="Polar residues" evidence="1">
    <location>
        <begin position="457"/>
        <end position="469"/>
    </location>
</feature>
<organism evidence="3 4">
    <name type="scientific">Dimargaris cristalligena</name>
    <dbReference type="NCBI Taxonomy" id="215637"/>
    <lineage>
        <taxon>Eukaryota</taxon>
        <taxon>Fungi</taxon>
        <taxon>Fungi incertae sedis</taxon>
        <taxon>Zoopagomycota</taxon>
        <taxon>Kickxellomycotina</taxon>
        <taxon>Dimargaritomycetes</taxon>
        <taxon>Dimargaritales</taxon>
        <taxon>Dimargaritaceae</taxon>
        <taxon>Dimargaris</taxon>
    </lineage>
</organism>
<feature type="compositionally biased region" description="Polar residues" evidence="1">
    <location>
        <begin position="608"/>
        <end position="632"/>
    </location>
</feature>
<evidence type="ECO:0000259" key="2">
    <source>
        <dbReference type="PROSITE" id="PS51745"/>
    </source>
</evidence>
<dbReference type="Proteomes" id="UP000268162">
    <property type="component" value="Unassembled WGS sequence"/>
</dbReference>